<feature type="domain" description="Fibronectin type-III" evidence="3">
    <location>
        <begin position="139"/>
        <end position="223"/>
    </location>
</feature>
<keyword evidence="5" id="KW-1185">Reference proteome</keyword>
<evidence type="ECO:0000313" key="5">
    <source>
        <dbReference type="Proteomes" id="UP001375370"/>
    </source>
</evidence>
<dbReference type="Pfam" id="PF18370">
    <property type="entry name" value="RGI_lyase"/>
    <property type="match status" value="1"/>
</dbReference>
<dbReference type="Gene3D" id="2.60.40.10">
    <property type="entry name" value="Immunoglobulins"/>
    <property type="match status" value="2"/>
</dbReference>
<proteinExistence type="predicted"/>
<accession>A0ABZ2JBQ7</accession>
<feature type="signal peptide" evidence="2">
    <location>
        <begin position="1"/>
        <end position="19"/>
    </location>
</feature>
<dbReference type="InterPro" id="IPR013783">
    <property type="entry name" value="Ig-like_fold"/>
</dbReference>
<dbReference type="PANTHER" id="PTHR46957:SF3">
    <property type="entry name" value="CYTOKINE RECEPTOR"/>
    <property type="match status" value="1"/>
</dbReference>
<protein>
    <submittedName>
        <fullName evidence="4">Fibronectin type III domain-containing protein</fullName>
    </submittedName>
</protein>
<dbReference type="Pfam" id="PF00041">
    <property type="entry name" value="fn3"/>
    <property type="match status" value="1"/>
</dbReference>
<dbReference type="RefSeq" id="WP_338739062.1">
    <property type="nucleotide sequence ID" value="NZ_CP146612.1"/>
</dbReference>
<sequence>MAMLRTTSLLFMVSILVVATACSSVVPPQNIQNNQQSTTVSPITSTSNAPLSPSELNGQLNSNTVFLSWRVNSTDETGFKVYRNGTLITTLPAKTNTYQDAGLTLGTSYTYQVRAFNEGGESGAATFTLNVPAMQAPSPPSNLVALTPSSSSVSLQWSDNSSNESGFRVYRDGSLIGTVNTNTNIFPDKGLQPGKTYTYIVKAYNSTGESGGASCIAKTPNPPMNITLEYAVLSDNKSGLLTSYLGTTFIVLTSDGVSPPHTEVFQQQGIYFQNYMTQKINQTLWHTDRASENVRVSIMAVSRMTTSPFGSILASLGSLWANSQGIPVSASDIQQVLGPTGDQLVGYYDLGLLNSTNAWGIGQQFKGVGYGDIKLWLSVWSETQPALGATPIVNPSVKIGTVDGPTQILAGNTYSYTVTLVNTELHQVDLVLTVESTIPNTQPVTQQVAIGGNSSTNVTFNLRFDQPGARTLTFSLAVSGRVFQSSTKSINASGPLSIVFDGWYVSGAKVTSARVGQNVTAKLTVTGGAAGAYTLQIYRDISLFPDQLTKDVTFTYNGNSTTIEITFTPNVASGYHYSLTNGISIWSQDQPTYPPRLQVTD</sequence>
<keyword evidence="2" id="KW-0732">Signal</keyword>
<dbReference type="EMBL" id="CP146612">
    <property type="protein sequence ID" value="WWX26163.1"/>
    <property type="molecule type" value="Genomic_DNA"/>
</dbReference>
<feature type="region of interest" description="Disordered" evidence="1">
    <location>
        <begin position="28"/>
        <end position="55"/>
    </location>
</feature>
<reference evidence="4 5" key="1">
    <citation type="submission" date="2024-03" db="EMBL/GenBank/DDBJ databases">
        <title>A Dehalogenimonas Isolated from Estuarine Sediments Dihaloeliminates Chlorinated Alkanes.</title>
        <authorList>
            <person name="Yang Y."/>
            <person name="Wang H."/>
        </authorList>
    </citation>
    <scope>NUCLEOTIDE SEQUENCE [LARGE SCALE GENOMIC DNA]</scope>
    <source>
        <strain evidence="4 5">W</strain>
    </source>
</reference>
<organism evidence="4 5">
    <name type="scientific">Candidatus Dehalogenimonas loeffleri</name>
    <dbReference type="NCBI Taxonomy" id="3127115"/>
    <lineage>
        <taxon>Bacteria</taxon>
        <taxon>Bacillati</taxon>
        <taxon>Chloroflexota</taxon>
        <taxon>Dehalococcoidia</taxon>
        <taxon>Dehalococcoidales</taxon>
        <taxon>Dehalococcoidaceae</taxon>
        <taxon>Dehalogenimonas</taxon>
    </lineage>
</organism>
<name>A0ABZ2JBQ7_9CHLR</name>
<gene>
    <name evidence="4" type="ORF">V8247_04120</name>
</gene>
<dbReference type="SMART" id="SM00060">
    <property type="entry name" value="FN3"/>
    <property type="match status" value="2"/>
</dbReference>
<feature type="chain" id="PRO_5045860323" evidence="2">
    <location>
        <begin position="20"/>
        <end position="601"/>
    </location>
</feature>
<evidence type="ECO:0000259" key="3">
    <source>
        <dbReference type="PROSITE" id="PS50853"/>
    </source>
</evidence>
<dbReference type="PANTHER" id="PTHR46957">
    <property type="entry name" value="CYTOKINE RECEPTOR"/>
    <property type="match status" value="1"/>
</dbReference>
<dbReference type="Proteomes" id="UP001375370">
    <property type="component" value="Chromosome"/>
</dbReference>
<feature type="domain" description="Fibronectin type-III" evidence="3">
    <location>
        <begin position="49"/>
        <end position="136"/>
    </location>
</feature>
<dbReference type="PROSITE" id="PS50853">
    <property type="entry name" value="FN3"/>
    <property type="match status" value="2"/>
</dbReference>
<dbReference type="InterPro" id="IPR041624">
    <property type="entry name" value="RGI_lyase"/>
</dbReference>
<evidence type="ECO:0000313" key="4">
    <source>
        <dbReference type="EMBL" id="WWX26163.1"/>
    </source>
</evidence>
<dbReference type="InterPro" id="IPR050713">
    <property type="entry name" value="RTP_Phos/Ushers"/>
</dbReference>
<dbReference type="InterPro" id="IPR036116">
    <property type="entry name" value="FN3_sf"/>
</dbReference>
<dbReference type="CDD" id="cd00063">
    <property type="entry name" value="FN3"/>
    <property type="match status" value="1"/>
</dbReference>
<dbReference type="SUPFAM" id="SSF49265">
    <property type="entry name" value="Fibronectin type III"/>
    <property type="match status" value="1"/>
</dbReference>
<dbReference type="InterPro" id="IPR003961">
    <property type="entry name" value="FN3_dom"/>
</dbReference>
<feature type="compositionally biased region" description="Low complexity" evidence="1">
    <location>
        <begin position="28"/>
        <end position="41"/>
    </location>
</feature>
<feature type="compositionally biased region" description="Polar residues" evidence="1">
    <location>
        <begin position="42"/>
        <end position="55"/>
    </location>
</feature>
<evidence type="ECO:0000256" key="1">
    <source>
        <dbReference type="SAM" id="MobiDB-lite"/>
    </source>
</evidence>
<evidence type="ECO:0000256" key="2">
    <source>
        <dbReference type="SAM" id="SignalP"/>
    </source>
</evidence>
<dbReference type="PROSITE" id="PS51257">
    <property type="entry name" value="PROKAR_LIPOPROTEIN"/>
    <property type="match status" value="1"/>
</dbReference>